<sequence>MSYKWTWRPNKRTLKIPLDNAPESSSGISEEAVERSSAALMEDEGALETGRELFIKITPENSPLNSLKNTPECGPQNLDLLAQDVVSQRGRVVVVRRRAAPPSSSIFPLRRIMPAYIPQSGVFSAFIGQSGAPRPGPTNPAAVVTNKLDNAGPRHGMRPSTSRLPKYDEQSIYDSYSDS</sequence>
<evidence type="ECO:0000313" key="2">
    <source>
        <dbReference type="EMBL" id="KAF2837274.1"/>
    </source>
</evidence>
<evidence type="ECO:0000256" key="1">
    <source>
        <dbReference type="SAM" id="MobiDB-lite"/>
    </source>
</evidence>
<proteinExistence type="predicted"/>
<dbReference type="AlphaFoldDB" id="A0A9P4S7B8"/>
<name>A0A9P4S7B8_9PEZI</name>
<feature type="region of interest" description="Disordered" evidence="1">
    <location>
        <begin position="129"/>
        <end position="179"/>
    </location>
</feature>
<accession>A0A9P4S7B8</accession>
<reference evidence="2" key="1">
    <citation type="journal article" date="2020" name="Stud. Mycol.">
        <title>101 Dothideomycetes genomes: a test case for predicting lifestyles and emergence of pathogens.</title>
        <authorList>
            <person name="Haridas S."/>
            <person name="Albert R."/>
            <person name="Binder M."/>
            <person name="Bloem J."/>
            <person name="Labutti K."/>
            <person name="Salamov A."/>
            <person name="Andreopoulos B."/>
            <person name="Baker S."/>
            <person name="Barry K."/>
            <person name="Bills G."/>
            <person name="Bluhm B."/>
            <person name="Cannon C."/>
            <person name="Castanera R."/>
            <person name="Culley D."/>
            <person name="Daum C."/>
            <person name="Ezra D."/>
            <person name="Gonzalez J."/>
            <person name="Henrissat B."/>
            <person name="Kuo A."/>
            <person name="Liang C."/>
            <person name="Lipzen A."/>
            <person name="Lutzoni F."/>
            <person name="Magnuson J."/>
            <person name="Mondo S."/>
            <person name="Nolan M."/>
            <person name="Ohm R."/>
            <person name="Pangilinan J."/>
            <person name="Park H.-J."/>
            <person name="Ramirez L."/>
            <person name="Alfaro M."/>
            <person name="Sun H."/>
            <person name="Tritt A."/>
            <person name="Yoshinaga Y."/>
            <person name="Zwiers L.-H."/>
            <person name="Turgeon B."/>
            <person name="Goodwin S."/>
            <person name="Spatafora J."/>
            <person name="Crous P."/>
            <person name="Grigoriev I."/>
        </authorList>
    </citation>
    <scope>NUCLEOTIDE SEQUENCE</scope>
    <source>
        <strain evidence="2">CBS 101060</strain>
    </source>
</reference>
<keyword evidence="3" id="KW-1185">Reference proteome</keyword>
<organism evidence="2 3">
    <name type="scientific">Patellaria atrata CBS 101060</name>
    <dbReference type="NCBI Taxonomy" id="1346257"/>
    <lineage>
        <taxon>Eukaryota</taxon>
        <taxon>Fungi</taxon>
        <taxon>Dikarya</taxon>
        <taxon>Ascomycota</taxon>
        <taxon>Pezizomycotina</taxon>
        <taxon>Dothideomycetes</taxon>
        <taxon>Dothideomycetes incertae sedis</taxon>
        <taxon>Patellariales</taxon>
        <taxon>Patellariaceae</taxon>
        <taxon>Patellaria</taxon>
    </lineage>
</organism>
<dbReference type="EMBL" id="MU006100">
    <property type="protein sequence ID" value="KAF2837274.1"/>
    <property type="molecule type" value="Genomic_DNA"/>
</dbReference>
<gene>
    <name evidence="2" type="ORF">M501DRAFT_1018184</name>
</gene>
<comment type="caution">
    <text evidence="2">The sequence shown here is derived from an EMBL/GenBank/DDBJ whole genome shotgun (WGS) entry which is preliminary data.</text>
</comment>
<dbReference type="Proteomes" id="UP000799429">
    <property type="component" value="Unassembled WGS sequence"/>
</dbReference>
<protein>
    <submittedName>
        <fullName evidence="2">Uncharacterized protein</fullName>
    </submittedName>
</protein>
<evidence type="ECO:0000313" key="3">
    <source>
        <dbReference type="Proteomes" id="UP000799429"/>
    </source>
</evidence>